<feature type="compositionally biased region" description="Basic and acidic residues" evidence="11">
    <location>
        <begin position="1"/>
        <end position="10"/>
    </location>
</feature>
<feature type="region of interest" description="Disordered" evidence="11">
    <location>
        <begin position="580"/>
        <end position="602"/>
    </location>
</feature>
<dbReference type="GeneID" id="76153032"/>
<feature type="transmembrane region" description="Helical" evidence="10">
    <location>
        <begin position="676"/>
        <end position="694"/>
    </location>
</feature>
<comment type="function">
    <text evidence="10">Serine protease involved in intramembrane proteolysis.</text>
</comment>
<feature type="compositionally biased region" description="Low complexity" evidence="11">
    <location>
        <begin position="618"/>
        <end position="634"/>
    </location>
</feature>
<evidence type="ECO:0000256" key="4">
    <source>
        <dbReference type="ARBA" id="ARBA00022670"/>
    </source>
</evidence>
<dbReference type="InterPro" id="IPR035952">
    <property type="entry name" value="Rhomboid-like_sf"/>
</dbReference>
<keyword evidence="8 10" id="KW-1133">Transmembrane helix</keyword>
<dbReference type="Pfam" id="PF01694">
    <property type="entry name" value="Rhomboid"/>
    <property type="match status" value="1"/>
</dbReference>
<keyword evidence="6 10" id="KW-0378">Hydrolase</keyword>
<dbReference type="RefSeq" id="XP_051606536.1">
    <property type="nucleotide sequence ID" value="XM_051754555.1"/>
</dbReference>
<evidence type="ECO:0000256" key="9">
    <source>
        <dbReference type="ARBA" id="ARBA00023136"/>
    </source>
</evidence>
<feature type="transmembrane region" description="Helical" evidence="10">
    <location>
        <begin position="459"/>
        <end position="476"/>
    </location>
</feature>
<feature type="transmembrane region" description="Helical" evidence="10">
    <location>
        <begin position="402"/>
        <end position="421"/>
    </location>
</feature>
<feature type="transmembrane region" description="Helical" evidence="10">
    <location>
        <begin position="371"/>
        <end position="390"/>
    </location>
</feature>
<accession>A0AAD5BAP4</accession>
<evidence type="ECO:0000256" key="8">
    <source>
        <dbReference type="ARBA" id="ARBA00022989"/>
    </source>
</evidence>
<evidence type="ECO:0000256" key="3">
    <source>
        <dbReference type="ARBA" id="ARBA00009045"/>
    </source>
</evidence>
<feature type="compositionally biased region" description="Low complexity" evidence="11">
    <location>
        <begin position="580"/>
        <end position="597"/>
    </location>
</feature>
<dbReference type="InterPro" id="IPR002610">
    <property type="entry name" value="Peptidase_S54_rhomboid-like"/>
</dbReference>
<dbReference type="Proteomes" id="UP001204833">
    <property type="component" value="Unassembled WGS sequence"/>
</dbReference>
<comment type="caution">
    <text evidence="10">Lacks conserved residue(s) required for the propagation of feature annotation.</text>
</comment>
<evidence type="ECO:0000256" key="1">
    <source>
        <dbReference type="ARBA" id="ARBA00000156"/>
    </source>
</evidence>
<dbReference type="GO" id="GO:0006508">
    <property type="term" value="P:proteolysis"/>
    <property type="evidence" value="ECO:0007669"/>
    <property type="project" value="UniProtKB-KW"/>
</dbReference>
<evidence type="ECO:0000256" key="6">
    <source>
        <dbReference type="ARBA" id="ARBA00022801"/>
    </source>
</evidence>
<keyword evidence="9 10" id="KW-0472">Membrane</keyword>
<evidence type="ECO:0000256" key="7">
    <source>
        <dbReference type="ARBA" id="ARBA00022825"/>
    </source>
</evidence>
<dbReference type="PANTHER" id="PTHR22936:SF69">
    <property type="entry name" value="RHOMBOID-LIKE PROTEIN"/>
    <property type="match status" value="1"/>
</dbReference>
<evidence type="ECO:0000256" key="5">
    <source>
        <dbReference type="ARBA" id="ARBA00022692"/>
    </source>
</evidence>
<evidence type="ECO:0000256" key="10">
    <source>
        <dbReference type="RuleBase" id="RU362115"/>
    </source>
</evidence>
<feature type="domain" description="Peptidase S54 rhomboid" evidence="12">
    <location>
        <begin position="333"/>
        <end position="477"/>
    </location>
</feature>
<dbReference type="GO" id="GO:0004252">
    <property type="term" value="F:serine-type endopeptidase activity"/>
    <property type="evidence" value="ECO:0007669"/>
    <property type="project" value="InterPro"/>
</dbReference>
<evidence type="ECO:0000259" key="12">
    <source>
        <dbReference type="Pfam" id="PF01694"/>
    </source>
</evidence>
<comment type="similarity">
    <text evidence="3 10">Belongs to the peptidase S54 family.</text>
</comment>
<evidence type="ECO:0000256" key="11">
    <source>
        <dbReference type="SAM" id="MobiDB-lite"/>
    </source>
</evidence>
<dbReference type="Gene3D" id="1.20.1540.10">
    <property type="entry name" value="Rhomboid-like"/>
    <property type="match status" value="1"/>
</dbReference>
<feature type="compositionally biased region" description="Polar residues" evidence="11">
    <location>
        <begin position="73"/>
        <end position="105"/>
    </location>
</feature>
<keyword evidence="4 10" id="KW-0645">Protease</keyword>
<keyword evidence="7 10" id="KW-0720">Serine protease</keyword>
<feature type="transmembrane region" description="Helical" evidence="10">
    <location>
        <begin position="518"/>
        <end position="538"/>
    </location>
</feature>
<feature type="region of interest" description="Disordered" evidence="11">
    <location>
        <begin position="618"/>
        <end position="643"/>
    </location>
</feature>
<sequence length="700" mass="78163">MNRSNSHHDIYFPNRQPQYPVEESSDDSFDQLQSPPLHSTIASSHPYRNNSTHLPLLHIDEGSQHSLPLPSIPQHNNSFQGSSLRATSHPYQSSSRTLLDSNSTSKLEKSDSVQANEYEMSDFSRQPTSTLDHHGGSDDYLRSYRNPFIENANHHQLASELPERSATAINPFEVTDEDLLGPRNHDINRHRDKGANYDLEKKMRHNERNRLRTLQSKPRFHYTRLPYFTILVTLIQIIVFIVELAKMTILTGSGFQTKPYFNPMLGPSTYLFIYMGARYVPCMHQIKGVTDDTTILFPCANSTSEDTFTCSLSDLCGLSGLPTFDDGTKYAPNQWYRIFIPIFLHAGFLHIIFNLLLQLTMGASIERNIGILKYAIIYIASGISGFLLGANFTPQGIASTGASGALFGIVATNIILFIYTGTKNTNMYGTKHYKLFIFFMICEIVISLVLGLLPGLDNFSHLGGFAMGILTAILLLRDPFWVFKDGIITYQREPTTWQQFINNWNPMYAYEDKLQIPFLAWCGARVVALALIIAYFVLLCKNFFNENYDSSEHCKWCKYFNCIPVKGWCDIGEVTVTSASSTPTGSGSGSGANDASATPNQTTIPTEVYSTEVYTTKASQTASSDSGTDSSNNSRNEATDGPFKRQVLDSSEAFGAFNSDKETVRQVASGNLAQQVGVGVGLYFTLLLFLVGFMKKKKII</sequence>
<dbReference type="AlphaFoldDB" id="A0AAD5BAP4"/>
<dbReference type="InterPro" id="IPR022764">
    <property type="entry name" value="Peptidase_S54_rhomboid_dom"/>
</dbReference>
<evidence type="ECO:0000313" key="14">
    <source>
        <dbReference type="Proteomes" id="UP001204833"/>
    </source>
</evidence>
<organism evidence="13 14">
    <name type="scientific">Candida theae</name>
    <dbReference type="NCBI Taxonomy" id="1198502"/>
    <lineage>
        <taxon>Eukaryota</taxon>
        <taxon>Fungi</taxon>
        <taxon>Dikarya</taxon>
        <taxon>Ascomycota</taxon>
        <taxon>Saccharomycotina</taxon>
        <taxon>Pichiomycetes</taxon>
        <taxon>Debaryomycetaceae</taxon>
        <taxon>Candida/Lodderomyces clade</taxon>
        <taxon>Candida</taxon>
    </lineage>
</organism>
<feature type="transmembrane region" description="Helical" evidence="10">
    <location>
        <begin position="433"/>
        <end position="453"/>
    </location>
</feature>
<feature type="transmembrane region" description="Helical" evidence="10">
    <location>
        <begin position="338"/>
        <end position="359"/>
    </location>
</feature>
<evidence type="ECO:0000256" key="2">
    <source>
        <dbReference type="ARBA" id="ARBA00004141"/>
    </source>
</evidence>
<gene>
    <name evidence="13" type="ORF">KGF57_004988</name>
</gene>
<keyword evidence="14" id="KW-1185">Reference proteome</keyword>
<name>A0AAD5BAP4_9ASCO</name>
<keyword evidence="5 10" id="KW-0812">Transmembrane</keyword>
<proteinExistence type="inferred from homology"/>
<comment type="caution">
    <text evidence="13">The sequence shown here is derived from an EMBL/GenBank/DDBJ whole genome shotgun (WGS) entry which is preliminary data.</text>
</comment>
<evidence type="ECO:0000313" key="13">
    <source>
        <dbReference type="EMBL" id="KAI5949026.1"/>
    </source>
</evidence>
<protein>
    <recommendedName>
        <fullName evidence="10">Rhomboid-type serine protease</fullName>
        <ecNumber evidence="10">3.4.21.105</ecNumber>
    </recommendedName>
</protein>
<dbReference type="PANTHER" id="PTHR22936">
    <property type="entry name" value="RHOMBOID-RELATED"/>
    <property type="match status" value="1"/>
</dbReference>
<comment type="catalytic activity">
    <reaction evidence="1 10">
        <text>Cleaves type-1 transmembrane domains using a catalytic dyad composed of serine and histidine that are contributed by different transmembrane domains.</text>
        <dbReference type="EC" id="3.4.21.105"/>
    </reaction>
</comment>
<dbReference type="SUPFAM" id="SSF144091">
    <property type="entry name" value="Rhomboid-like"/>
    <property type="match status" value="1"/>
</dbReference>
<dbReference type="EC" id="3.4.21.105" evidence="10"/>
<feature type="compositionally biased region" description="Polar residues" evidence="11">
    <location>
        <begin position="30"/>
        <end position="53"/>
    </location>
</feature>
<feature type="region of interest" description="Disordered" evidence="11">
    <location>
        <begin position="65"/>
        <end position="117"/>
    </location>
</feature>
<dbReference type="GO" id="GO:0016020">
    <property type="term" value="C:membrane"/>
    <property type="evidence" value="ECO:0007669"/>
    <property type="project" value="UniProtKB-SubCell"/>
</dbReference>
<reference evidence="13 14" key="1">
    <citation type="journal article" date="2022" name="DNA Res.">
        <title>Genome analysis of five recently described species of the CUG-Ser clade uncovers Candida theae as a new hybrid lineage with pathogenic potential in the Candida parapsilosis species complex.</title>
        <authorList>
            <person name="Mixao V."/>
            <person name="Del Olmo V."/>
            <person name="Hegedusova E."/>
            <person name="Saus E."/>
            <person name="Pryszcz L."/>
            <person name="Cillingova A."/>
            <person name="Nosek J."/>
            <person name="Gabaldon T."/>
        </authorList>
    </citation>
    <scope>NUCLEOTIDE SEQUENCE [LARGE SCALE GENOMIC DNA]</scope>
    <source>
        <strain evidence="13 14">CBS 12239</strain>
    </source>
</reference>
<feature type="transmembrane region" description="Helical" evidence="10">
    <location>
        <begin position="225"/>
        <end position="245"/>
    </location>
</feature>
<dbReference type="EMBL" id="JAIHNG010000166">
    <property type="protein sequence ID" value="KAI5949026.1"/>
    <property type="molecule type" value="Genomic_DNA"/>
</dbReference>
<comment type="subcellular location">
    <subcellularLocation>
        <location evidence="2 10">Membrane</location>
        <topology evidence="2 10">Multi-pass membrane protein</topology>
    </subcellularLocation>
</comment>
<feature type="region of interest" description="Disordered" evidence="11">
    <location>
        <begin position="1"/>
        <end position="53"/>
    </location>
</feature>